<evidence type="ECO:0000313" key="2">
    <source>
        <dbReference type="Proteomes" id="UP000256373"/>
    </source>
</evidence>
<organism evidence="1 2">
    <name type="scientific">Dyadobacter luteus</name>
    <dbReference type="NCBI Taxonomy" id="2259619"/>
    <lineage>
        <taxon>Bacteria</taxon>
        <taxon>Pseudomonadati</taxon>
        <taxon>Bacteroidota</taxon>
        <taxon>Cytophagia</taxon>
        <taxon>Cytophagales</taxon>
        <taxon>Spirosomataceae</taxon>
        <taxon>Dyadobacter</taxon>
    </lineage>
</organism>
<evidence type="ECO:0000313" key="1">
    <source>
        <dbReference type="EMBL" id="REA63442.1"/>
    </source>
</evidence>
<sequence length="209" mass="24187">MRKIDKQASLKCFDGFKEKNPSANWSDFSAKNSSGYSAYQETKLFILTEEQECLCGYTELVIDDERNCHLDHYRQKAGHMFPEQTFYWDNLVAACNDEDFGAKFKDNKSGIKKSDYAEFFNPVMDAVQDYFYYNEIGEIEPHPTLSDPVLQAKVQKTIEVFNLQDKSLVNRRKTVIDQIRAYADLTKEETVEALKFGGFISLVQQYTNV</sequence>
<keyword evidence="2" id="KW-1185">Reference proteome</keyword>
<proteinExistence type="predicted"/>
<protein>
    <submittedName>
        <fullName evidence="1">TIGR02646 family protein</fullName>
    </submittedName>
</protein>
<dbReference type="NCBIfam" id="TIGR02646">
    <property type="entry name" value="retron system putative HNH endonuclease"/>
    <property type="match status" value="1"/>
</dbReference>
<accession>A0A3D8YFJ3</accession>
<dbReference type="AlphaFoldDB" id="A0A3D8YFJ3"/>
<dbReference type="RefSeq" id="WP_115829189.1">
    <property type="nucleotide sequence ID" value="NZ_QNUL01000002.1"/>
</dbReference>
<dbReference type="EMBL" id="QNUL01000002">
    <property type="protein sequence ID" value="REA63442.1"/>
    <property type="molecule type" value="Genomic_DNA"/>
</dbReference>
<name>A0A3D8YFJ3_9BACT</name>
<gene>
    <name evidence="1" type="ORF">DSL64_03055</name>
</gene>
<dbReference type="Proteomes" id="UP000256373">
    <property type="component" value="Unassembled WGS sequence"/>
</dbReference>
<dbReference type="OrthoDB" id="5918473at2"/>
<reference evidence="1 2" key="1">
    <citation type="submission" date="2018-07" db="EMBL/GenBank/DDBJ databases">
        <title>Dyadobacter roseus sp. nov., isolated from rose rhizosphere soil.</title>
        <authorList>
            <person name="Chen L."/>
        </authorList>
    </citation>
    <scope>NUCLEOTIDE SEQUENCE [LARGE SCALE GENOMIC DNA]</scope>
    <source>
        <strain evidence="1 2">RS19</strain>
    </source>
</reference>
<dbReference type="InterPro" id="IPR013467">
    <property type="entry name" value="HNH78-like"/>
</dbReference>
<comment type="caution">
    <text evidence="1">The sequence shown here is derived from an EMBL/GenBank/DDBJ whole genome shotgun (WGS) entry which is preliminary data.</text>
</comment>